<dbReference type="AlphaFoldDB" id="A0A2S7WGE7"/>
<dbReference type="EMBL" id="MSCM01000002">
    <property type="protein sequence ID" value="PQJ76688.1"/>
    <property type="molecule type" value="Genomic_DNA"/>
</dbReference>
<keyword evidence="2" id="KW-1185">Reference proteome</keyword>
<comment type="caution">
    <text evidence="1">The sequence shown here is derived from an EMBL/GenBank/DDBJ whole genome shotgun (WGS) entry which is preliminary data.</text>
</comment>
<evidence type="ECO:0000313" key="2">
    <source>
        <dbReference type="Proteomes" id="UP000239068"/>
    </source>
</evidence>
<sequence>MFTCSETKNFNTNGYYPISNHLIIQVSFTYKDDYVTKDYKSKEYAVNIALDSTNNSQDKKFYLESFFGFSACKLKNTSIKEMNSYANFR</sequence>
<evidence type="ECO:0000313" key="1">
    <source>
        <dbReference type="EMBL" id="PQJ76688.1"/>
    </source>
</evidence>
<dbReference type="Proteomes" id="UP000239068">
    <property type="component" value="Unassembled WGS sequence"/>
</dbReference>
<proteinExistence type="predicted"/>
<dbReference type="RefSeq" id="WP_105022005.1">
    <property type="nucleotide sequence ID" value="NZ_MSCM01000002.1"/>
</dbReference>
<protein>
    <submittedName>
        <fullName evidence="1">Uncharacterized protein</fullName>
    </submittedName>
</protein>
<organism evidence="1 2">
    <name type="scientific">Polaribacter glomeratus</name>
    <dbReference type="NCBI Taxonomy" id="102"/>
    <lineage>
        <taxon>Bacteria</taxon>
        <taxon>Pseudomonadati</taxon>
        <taxon>Bacteroidota</taxon>
        <taxon>Flavobacteriia</taxon>
        <taxon>Flavobacteriales</taxon>
        <taxon>Flavobacteriaceae</taxon>
    </lineage>
</organism>
<name>A0A2S7WGE7_9FLAO</name>
<reference evidence="1 2" key="1">
    <citation type="submission" date="2016-12" db="EMBL/GenBank/DDBJ databases">
        <title>Trade-off between light-utilization and light-protection in marine flavobacteria.</title>
        <authorList>
            <person name="Kumagai Y."/>
            <person name="Yoshizawa S."/>
            <person name="Kogure K."/>
            <person name="Iwasaki W."/>
        </authorList>
    </citation>
    <scope>NUCLEOTIDE SEQUENCE [LARGE SCALE GENOMIC DNA]</scope>
    <source>
        <strain evidence="1 2">ATCC 43844</strain>
    </source>
</reference>
<gene>
    <name evidence="1" type="ORF">BTO16_12445</name>
</gene>
<accession>A0A2S7WGE7</accession>